<dbReference type="eggNOG" id="COG0510">
    <property type="taxonomic scope" value="Bacteria"/>
</dbReference>
<accession>A0A0F6CK67</accession>
<feature type="domain" description="Aminoglycoside phosphotransferase" evidence="1">
    <location>
        <begin position="26"/>
        <end position="200"/>
    </location>
</feature>
<dbReference type="GO" id="GO:0005737">
    <property type="term" value="C:cytoplasm"/>
    <property type="evidence" value="ECO:0007669"/>
    <property type="project" value="TreeGrafter"/>
</dbReference>
<name>A0A0F6CK67_MYCGL</name>
<reference evidence="2 3" key="1">
    <citation type="journal article" date="2011" name="PLoS ONE">
        <title>Core proteome of the minimal cell: comparative proteomics of three mollicute species.</title>
        <authorList>
            <person name="Fisunov G.Y."/>
            <person name="Alexeev D.G."/>
            <person name="Bazaleev N.A."/>
            <person name="Ladygina V.G."/>
            <person name="Galyamina M.A."/>
            <person name="Kondratov I.G."/>
            <person name="Zhukova N.A."/>
            <person name="Serebryakova M.V."/>
            <person name="Demina I.A."/>
            <person name="Govorun V.M."/>
        </authorList>
    </citation>
    <scope>NUCLEOTIDE SEQUENCE [LARGE SCALE GENOMIC DNA]</scope>
    <source>
        <strain evidence="2 3">S6</strain>
    </source>
</reference>
<protein>
    <submittedName>
        <fullName evidence="2">Choline kinase</fullName>
    </submittedName>
</protein>
<dbReference type="EMBL" id="CP006916">
    <property type="protein sequence ID" value="AHB99489.1"/>
    <property type="molecule type" value="Genomic_DNA"/>
</dbReference>
<dbReference type="PANTHER" id="PTHR22603:SF66">
    <property type="entry name" value="ETHANOLAMINE KINASE"/>
    <property type="match status" value="1"/>
</dbReference>
<dbReference type="InterPro" id="IPR002575">
    <property type="entry name" value="Aminoglycoside_PTrfase"/>
</dbReference>
<dbReference type="SUPFAM" id="SSF56112">
    <property type="entry name" value="Protein kinase-like (PK-like)"/>
    <property type="match status" value="1"/>
</dbReference>
<dbReference type="InterPro" id="IPR011009">
    <property type="entry name" value="Kinase-like_dom_sf"/>
</dbReference>
<dbReference type="Gene3D" id="3.30.200.20">
    <property type="entry name" value="Phosphorylase Kinase, domain 1"/>
    <property type="match status" value="1"/>
</dbReference>
<evidence type="ECO:0000313" key="3">
    <source>
        <dbReference type="Proteomes" id="UP000018735"/>
    </source>
</evidence>
<evidence type="ECO:0000259" key="1">
    <source>
        <dbReference type="Pfam" id="PF01636"/>
    </source>
</evidence>
<dbReference type="AlphaFoldDB" id="A0A0F6CK67"/>
<dbReference type="GO" id="GO:0004305">
    <property type="term" value="F:ethanolamine kinase activity"/>
    <property type="evidence" value="ECO:0007669"/>
    <property type="project" value="TreeGrafter"/>
</dbReference>
<dbReference type="HOGENOM" id="CLU_089619_0_0_14"/>
<organism evidence="2 3">
    <name type="scientific">Mycoplasmoides gallisepticum S6</name>
    <dbReference type="NCBI Taxonomy" id="1006581"/>
    <lineage>
        <taxon>Bacteria</taxon>
        <taxon>Bacillati</taxon>
        <taxon>Mycoplasmatota</taxon>
        <taxon>Mycoplasmoidales</taxon>
        <taxon>Mycoplasmoidaceae</taxon>
        <taxon>Mycoplasmoides</taxon>
    </lineage>
</organism>
<dbReference type="Pfam" id="PF01636">
    <property type="entry name" value="APH"/>
    <property type="match status" value="1"/>
</dbReference>
<gene>
    <name evidence="2" type="primary">licA</name>
    <name evidence="2" type="ORF">GCW_01035</name>
</gene>
<dbReference type="RefSeq" id="WP_011883932.1">
    <property type="nucleotide sequence ID" value="NC_023030.2"/>
</dbReference>
<keyword evidence="2" id="KW-0418">Kinase</keyword>
<dbReference type="GO" id="GO:0006646">
    <property type="term" value="P:phosphatidylethanolamine biosynthetic process"/>
    <property type="evidence" value="ECO:0007669"/>
    <property type="project" value="TreeGrafter"/>
</dbReference>
<sequence>MDRSKNHALDFFIKHTNYSSNQISRIEPIHNGFTNLSYLIETSDQQKYQVRFALNSELVNRVNEYQVITLLKNDLFIYFDQATGDCIKKWIVGHEVDYFDQTRLENLAKAIKKIHQVQVGNCSILPIDYYKGIENAKLAMRHKRLYLSLINKYRDLPKHLTHSDLNAHNILVDEYNQIHLIDFEWSRINNAYFDLANMARESLSLEQAYYLVDCYGGLDLKIFNEFLIISCLFALIWTYNMQQTDKIIAYRKDVEKRLAYYLESFVVNL</sequence>
<keyword evidence="2" id="KW-0808">Transferase</keyword>
<dbReference type="PANTHER" id="PTHR22603">
    <property type="entry name" value="CHOLINE/ETHANOALAMINE KINASE"/>
    <property type="match status" value="1"/>
</dbReference>
<proteinExistence type="predicted"/>
<dbReference type="KEGG" id="mgz:GCW_01035"/>
<dbReference type="Gene3D" id="3.90.1200.10">
    <property type="match status" value="1"/>
</dbReference>
<dbReference type="Proteomes" id="UP000018735">
    <property type="component" value="Chromosome"/>
</dbReference>
<evidence type="ECO:0000313" key="2">
    <source>
        <dbReference type="EMBL" id="AHB99489.1"/>
    </source>
</evidence>